<dbReference type="PANTHER" id="PTHR46406:SF1">
    <property type="entry name" value="NITRIC OXIDE-ASSOCIATED PROTEIN 1"/>
    <property type="match status" value="1"/>
</dbReference>
<reference evidence="1" key="2">
    <citation type="submission" date="2020-05" db="UniProtKB">
        <authorList>
            <consortium name="EnsemblMetazoa"/>
        </authorList>
    </citation>
    <scope>IDENTIFICATION</scope>
    <source>
        <strain evidence="1">IAEA</strain>
    </source>
</reference>
<organism evidence="1 2">
    <name type="scientific">Glossina palpalis gambiensis</name>
    <dbReference type="NCBI Taxonomy" id="67801"/>
    <lineage>
        <taxon>Eukaryota</taxon>
        <taxon>Metazoa</taxon>
        <taxon>Ecdysozoa</taxon>
        <taxon>Arthropoda</taxon>
        <taxon>Hexapoda</taxon>
        <taxon>Insecta</taxon>
        <taxon>Pterygota</taxon>
        <taxon>Neoptera</taxon>
        <taxon>Endopterygota</taxon>
        <taxon>Diptera</taxon>
        <taxon>Brachycera</taxon>
        <taxon>Muscomorpha</taxon>
        <taxon>Hippoboscoidea</taxon>
        <taxon>Glossinidae</taxon>
        <taxon>Glossina</taxon>
    </lineage>
</organism>
<dbReference type="InterPro" id="IPR052807">
    <property type="entry name" value="Mito_transl_resp_regulator"/>
</dbReference>
<evidence type="ECO:0000313" key="2">
    <source>
        <dbReference type="Proteomes" id="UP000092460"/>
    </source>
</evidence>
<name>A0A1B0B5M9_9MUSC</name>
<dbReference type="PANTHER" id="PTHR46406">
    <property type="entry name" value="NITRIC OXIDE-ASSOCIATED PROTEIN 1"/>
    <property type="match status" value="1"/>
</dbReference>
<proteinExistence type="predicted"/>
<dbReference type="Proteomes" id="UP000092460">
    <property type="component" value="Unassembled WGS sequence"/>
</dbReference>
<sequence>GYTNLVKSSLFNNLLNTDYSRPGNADVISRATKCPWPGTTLQVLKLPIYRPSDIRVYETVKRLLSASSIKREAKLFKGKSKKATTLTDVTPKGEVGSTFVHQFSSEINDAFLMSFDVRPIITLDERSKICKAGKWLYGTPGVMHPDQITSLLTLEDERRIQPKRMITDHHAVFHGVRQELVCGRFSTIRFLGEIQHGEEFYNKYLNTPFLQLAFGDASRLSRWPALRLSQQCLTTKGYIAKPNF</sequence>
<dbReference type="AlphaFoldDB" id="A0A1B0B5M9"/>
<keyword evidence="2" id="KW-1185">Reference proteome</keyword>
<protein>
    <submittedName>
        <fullName evidence="1">Uncharacterized protein</fullName>
    </submittedName>
</protein>
<dbReference type="STRING" id="67801.A0A1B0B5M9"/>
<evidence type="ECO:0000313" key="1">
    <source>
        <dbReference type="EnsemblMetazoa" id="GPPI019676-PA"/>
    </source>
</evidence>
<dbReference type="VEuPathDB" id="VectorBase:GPPI019676"/>
<dbReference type="EMBL" id="JXJN01008786">
    <property type="status" value="NOT_ANNOTATED_CDS"/>
    <property type="molecule type" value="Genomic_DNA"/>
</dbReference>
<reference evidence="2" key="1">
    <citation type="submission" date="2015-01" db="EMBL/GenBank/DDBJ databases">
        <authorList>
            <person name="Aksoy S."/>
            <person name="Warren W."/>
            <person name="Wilson R.K."/>
        </authorList>
    </citation>
    <scope>NUCLEOTIDE SEQUENCE [LARGE SCALE GENOMIC DNA]</scope>
    <source>
        <strain evidence="2">IAEA</strain>
    </source>
</reference>
<accession>A0A1B0B5M9</accession>
<dbReference type="EnsemblMetazoa" id="GPPI019676-RA">
    <property type="protein sequence ID" value="GPPI019676-PA"/>
    <property type="gene ID" value="GPPI019676"/>
</dbReference>